<dbReference type="AlphaFoldDB" id="M5U5M3"/>
<gene>
    <name evidence="2" type="ORF">RSSM_01819</name>
</gene>
<organism evidence="2 3">
    <name type="scientific">Rhodopirellula sallentina SM41</name>
    <dbReference type="NCBI Taxonomy" id="1263870"/>
    <lineage>
        <taxon>Bacteria</taxon>
        <taxon>Pseudomonadati</taxon>
        <taxon>Planctomycetota</taxon>
        <taxon>Planctomycetia</taxon>
        <taxon>Pirellulales</taxon>
        <taxon>Pirellulaceae</taxon>
        <taxon>Rhodopirellula</taxon>
    </lineage>
</organism>
<sequence>MADFLGRKTFSQESSGRSSRSYLIGTRLKTSPCEHGSFAMNYAAQSLLLILGLTLSVGCCGPLWNPGCGTGCGTGCATACGDGCGACGGCGELYVDPWINHPADCCDPCDACGNYNGQSCGKCRPVFAGVKSLWGYRCDDGCGCDSGCGVACDGGCDSGCGDCGCDGGAYGSGIVHSDAMVGGYVNGGEMQYDVREGETIVESSISSDPSSTSTSNPRIISQPRMTRRSGNARQIFQPRRVDEPKQALAY</sequence>
<dbReference type="EMBL" id="ANOH01000125">
    <property type="protein sequence ID" value="EMI56747.1"/>
    <property type="molecule type" value="Genomic_DNA"/>
</dbReference>
<evidence type="ECO:0000313" key="2">
    <source>
        <dbReference type="EMBL" id="EMI56747.1"/>
    </source>
</evidence>
<dbReference type="Proteomes" id="UP000011885">
    <property type="component" value="Unassembled WGS sequence"/>
</dbReference>
<reference evidence="2 3" key="1">
    <citation type="journal article" date="2013" name="Mar. Genomics">
        <title>Expression of sulfatases in Rhodopirellula baltica and the diversity of sulfatases in the genus Rhodopirellula.</title>
        <authorList>
            <person name="Wegner C.E."/>
            <person name="Richter-Heitmann T."/>
            <person name="Klindworth A."/>
            <person name="Klockow C."/>
            <person name="Richter M."/>
            <person name="Achstetter T."/>
            <person name="Glockner F.O."/>
            <person name="Harder J."/>
        </authorList>
    </citation>
    <scope>NUCLEOTIDE SEQUENCE [LARGE SCALE GENOMIC DNA]</scope>
    <source>
        <strain evidence="2 3">SM41</strain>
    </source>
</reference>
<name>M5U5M3_9BACT</name>
<protein>
    <submittedName>
        <fullName evidence="2">Signal peptide protein</fullName>
    </submittedName>
</protein>
<feature type="compositionally biased region" description="Low complexity" evidence="1">
    <location>
        <begin position="203"/>
        <end position="215"/>
    </location>
</feature>
<feature type="compositionally biased region" description="Basic and acidic residues" evidence="1">
    <location>
        <begin position="239"/>
        <end position="250"/>
    </location>
</feature>
<evidence type="ECO:0000313" key="3">
    <source>
        <dbReference type="Proteomes" id="UP000011885"/>
    </source>
</evidence>
<dbReference type="PATRIC" id="fig|1263870.3.peg.1944"/>
<feature type="region of interest" description="Disordered" evidence="1">
    <location>
        <begin position="203"/>
        <end position="250"/>
    </location>
</feature>
<proteinExistence type="predicted"/>
<evidence type="ECO:0000256" key="1">
    <source>
        <dbReference type="SAM" id="MobiDB-lite"/>
    </source>
</evidence>
<keyword evidence="3" id="KW-1185">Reference proteome</keyword>
<comment type="caution">
    <text evidence="2">The sequence shown here is derived from an EMBL/GenBank/DDBJ whole genome shotgun (WGS) entry which is preliminary data.</text>
</comment>
<accession>M5U5M3</accession>